<evidence type="ECO:0000256" key="24">
    <source>
        <dbReference type="SAM" id="MobiDB-lite"/>
    </source>
</evidence>
<dbReference type="GO" id="GO:0005634">
    <property type="term" value="C:nucleus"/>
    <property type="evidence" value="ECO:0007669"/>
    <property type="project" value="UniProtKB-SubCell"/>
</dbReference>
<feature type="compositionally biased region" description="Low complexity" evidence="24">
    <location>
        <begin position="190"/>
        <end position="201"/>
    </location>
</feature>
<evidence type="ECO:0000256" key="4">
    <source>
        <dbReference type="ARBA" id="ARBA00004305"/>
    </source>
</evidence>
<feature type="compositionally biased region" description="Acidic residues" evidence="24">
    <location>
        <begin position="207"/>
        <end position="217"/>
    </location>
</feature>
<evidence type="ECO:0000256" key="17">
    <source>
        <dbReference type="ARBA" id="ARBA00023242"/>
    </source>
</evidence>
<dbReference type="GO" id="GO:1990180">
    <property type="term" value="P:mitochondrial tRNA 3'-end processing"/>
    <property type="evidence" value="ECO:0007669"/>
    <property type="project" value="TreeGrafter"/>
</dbReference>
<feature type="region of interest" description="Disordered" evidence="24">
    <location>
        <begin position="187"/>
        <end position="261"/>
    </location>
</feature>
<feature type="domain" description="Metallo-beta-lactamase" evidence="25">
    <location>
        <begin position="601"/>
        <end position="814"/>
    </location>
</feature>
<feature type="region of interest" description="Disordered" evidence="24">
    <location>
        <begin position="431"/>
        <end position="459"/>
    </location>
</feature>
<feature type="region of interest" description="Disordered" evidence="24">
    <location>
        <begin position="543"/>
        <end position="583"/>
    </location>
</feature>
<feature type="compositionally biased region" description="Low complexity" evidence="24">
    <location>
        <begin position="245"/>
        <end position="261"/>
    </location>
</feature>
<dbReference type="Pfam" id="PF13691">
    <property type="entry name" value="Lactamase_B_4"/>
    <property type="match status" value="1"/>
</dbReference>
<keyword evidence="15" id="KW-0809">Transit peptide</keyword>
<comment type="similarity">
    <text evidence="5">Belongs to the RNase Z family.</text>
</comment>
<protein>
    <recommendedName>
        <fullName evidence="7">Zinc phosphodiesterase ELAC protein 2</fullName>
        <ecNumber evidence="6">3.1.26.11</ecNumber>
    </recommendedName>
    <alternativeName>
        <fullName evidence="21">ElaC homolog protein 2</fullName>
    </alternativeName>
    <alternativeName>
        <fullName evidence="19">Ribonuclease Z 2</fullName>
    </alternativeName>
    <alternativeName>
        <fullName evidence="20">tRNA 3 endonuclease 2</fullName>
    </alternativeName>
    <alternativeName>
        <fullName evidence="18">tRNase Z 2</fullName>
    </alternativeName>
</protein>
<comment type="function">
    <text evidence="22">Zinc phosphodiesterase, which displays mitochondrial tRNA 3'-processing endonuclease activity. Involved in tRNA maturation, by removing a 3'-trailer from precursor tRNA. Associates with mitochondrial DNA complexes at the nucleoids to initiate RNA processing and ribosome assembly.</text>
</comment>
<evidence type="ECO:0000256" key="15">
    <source>
        <dbReference type="ARBA" id="ARBA00022946"/>
    </source>
</evidence>
<dbReference type="GO" id="GO:0046872">
    <property type="term" value="F:metal ion binding"/>
    <property type="evidence" value="ECO:0007669"/>
    <property type="project" value="UniProtKB-KW"/>
</dbReference>
<dbReference type="SMART" id="SM00849">
    <property type="entry name" value="Lactamase_B"/>
    <property type="match status" value="1"/>
</dbReference>
<dbReference type="SUPFAM" id="SSF56281">
    <property type="entry name" value="Metallo-hydrolase/oxidoreductase"/>
    <property type="match status" value="2"/>
</dbReference>
<evidence type="ECO:0000256" key="8">
    <source>
        <dbReference type="ARBA" id="ARBA00022553"/>
    </source>
</evidence>
<keyword evidence="14" id="KW-0862">Zinc</keyword>
<dbReference type="GO" id="GO:0042645">
    <property type="term" value="C:mitochondrial nucleoid"/>
    <property type="evidence" value="ECO:0007669"/>
    <property type="project" value="UniProtKB-ARBA"/>
</dbReference>
<evidence type="ECO:0000256" key="22">
    <source>
        <dbReference type="ARBA" id="ARBA00046098"/>
    </source>
</evidence>
<keyword evidence="11" id="KW-0479">Metal-binding</keyword>
<dbReference type="EMBL" id="HBUF01140466">
    <property type="protein sequence ID" value="CAG6646160.1"/>
    <property type="molecule type" value="Transcribed_RNA"/>
</dbReference>
<evidence type="ECO:0000259" key="25">
    <source>
        <dbReference type="SMART" id="SM00849"/>
    </source>
</evidence>
<feature type="compositionally biased region" description="Basic and acidic residues" evidence="24">
    <location>
        <begin position="569"/>
        <end position="583"/>
    </location>
</feature>
<proteinExistence type="inferred from homology"/>
<dbReference type="FunFam" id="3.60.15.10:FF:000014">
    <property type="entry name" value="Zinc phosphodiesterase ELAC protein 2"/>
    <property type="match status" value="1"/>
</dbReference>
<evidence type="ECO:0000256" key="7">
    <source>
        <dbReference type="ARBA" id="ARBA00013357"/>
    </source>
</evidence>
<keyword evidence="17" id="KW-0539">Nucleus</keyword>
<evidence type="ECO:0000256" key="1">
    <source>
        <dbReference type="ARBA" id="ARBA00000402"/>
    </source>
</evidence>
<keyword evidence="16" id="KW-0496">Mitochondrion</keyword>
<dbReference type="InterPro" id="IPR027794">
    <property type="entry name" value="tRNase_Z_dom"/>
</dbReference>
<evidence type="ECO:0000256" key="10">
    <source>
        <dbReference type="ARBA" id="ARBA00022722"/>
    </source>
</evidence>
<dbReference type="Gene3D" id="3.60.15.10">
    <property type="entry name" value="Ribonuclease Z/Hydroxyacylglutathione hydrolase-like"/>
    <property type="match status" value="2"/>
</dbReference>
<dbReference type="InterPro" id="IPR001279">
    <property type="entry name" value="Metallo-B-lactamas"/>
</dbReference>
<reference evidence="26" key="1">
    <citation type="submission" date="2021-05" db="EMBL/GenBank/DDBJ databases">
        <authorList>
            <person name="Alioto T."/>
            <person name="Alioto T."/>
            <person name="Gomez Garrido J."/>
        </authorList>
    </citation>
    <scope>NUCLEOTIDE SEQUENCE</scope>
</reference>
<comment type="subunit">
    <text evidence="23">Homodimer. Interacts with PTCD1.</text>
</comment>
<dbReference type="Pfam" id="PF12706">
    <property type="entry name" value="Lactamase_B_2"/>
    <property type="match status" value="1"/>
</dbReference>
<comment type="cofactor">
    <cofactor evidence="2">
        <name>Zn(2+)</name>
        <dbReference type="ChEBI" id="CHEBI:29105"/>
    </cofactor>
</comment>
<evidence type="ECO:0000256" key="3">
    <source>
        <dbReference type="ARBA" id="ARBA00004123"/>
    </source>
</evidence>
<evidence type="ECO:0000256" key="11">
    <source>
        <dbReference type="ARBA" id="ARBA00022723"/>
    </source>
</evidence>
<evidence type="ECO:0000256" key="12">
    <source>
        <dbReference type="ARBA" id="ARBA00022759"/>
    </source>
</evidence>
<dbReference type="InterPro" id="IPR036866">
    <property type="entry name" value="RibonucZ/Hydroxyglut_hydro"/>
</dbReference>
<evidence type="ECO:0000256" key="21">
    <source>
        <dbReference type="ARBA" id="ARBA00032616"/>
    </source>
</evidence>
<dbReference type="PANTHER" id="PTHR12553">
    <property type="entry name" value="ZINC PHOSPHODIESTERASE ELAC PROTEIN 2"/>
    <property type="match status" value="1"/>
</dbReference>
<evidence type="ECO:0000313" key="26">
    <source>
        <dbReference type="EMBL" id="CAG6646160.1"/>
    </source>
</evidence>
<keyword evidence="8" id="KW-0597">Phosphoprotein</keyword>
<name>A0A8D8W5X7_9HEMI</name>
<accession>A0A8D8W5X7</accession>
<evidence type="ECO:0000256" key="2">
    <source>
        <dbReference type="ARBA" id="ARBA00001947"/>
    </source>
</evidence>
<dbReference type="AlphaFoldDB" id="A0A8D8W5X7"/>
<evidence type="ECO:0000256" key="19">
    <source>
        <dbReference type="ARBA" id="ARBA00030729"/>
    </source>
</evidence>
<keyword evidence="12" id="KW-0255">Endonuclease</keyword>
<dbReference type="CDD" id="cd07718">
    <property type="entry name" value="RNaseZ_ELAC1_ELAC2-C-term-like_MBL-fold"/>
    <property type="match status" value="1"/>
</dbReference>
<dbReference type="PANTHER" id="PTHR12553:SF49">
    <property type="entry name" value="ZINC PHOSPHODIESTERASE ELAC PROTEIN 2"/>
    <property type="match status" value="1"/>
</dbReference>
<evidence type="ECO:0000256" key="20">
    <source>
        <dbReference type="ARBA" id="ARBA00032104"/>
    </source>
</evidence>
<keyword evidence="13" id="KW-0378">Hydrolase</keyword>
<dbReference type="GO" id="GO:0042781">
    <property type="term" value="F:3'-tRNA processing endoribonuclease activity"/>
    <property type="evidence" value="ECO:0007669"/>
    <property type="project" value="UniProtKB-EC"/>
</dbReference>
<evidence type="ECO:0000256" key="9">
    <source>
        <dbReference type="ARBA" id="ARBA00022694"/>
    </source>
</evidence>
<evidence type="ECO:0000256" key="6">
    <source>
        <dbReference type="ARBA" id="ARBA00012477"/>
    </source>
</evidence>
<evidence type="ECO:0000256" key="13">
    <source>
        <dbReference type="ARBA" id="ARBA00022801"/>
    </source>
</evidence>
<dbReference type="EC" id="3.1.26.11" evidence="6"/>
<evidence type="ECO:0000256" key="5">
    <source>
        <dbReference type="ARBA" id="ARBA00007823"/>
    </source>
</evidence>
<evidence type="ECO:0000256" key="18">
    <source>
        <dbReference type="ARBA" id="ARBA00030689"/>
    </source>
</evidence>
<evidence type="ECO:0000256" key="16">
    <source>
        <dbReference type="ARBA" id="ARBA00023128"/>
    </source>
</evidence>
<sequence>MLLTKLLSPAKTFHSISQVLCNTCNMSGGTKVMQHAQNLKFQRVKLREKNMKYVPGIINLQVLGSGAYGAPKSLYLFTDQSRYLFNCGEGTQRLAHEHKMRLAKLDSIFITQPTWDNLGGLPGLALTIQDVGVPEITLHGPDGLEQIFVGTRRFVVLKNLSVITKECVAYDKYEDHIISVTYVPLVSSQDSSNGPTDTSSGSPPPTDDSEDDIDYYDYETNQSQTVSQANKKRRHHSPPSSRNDSSPTKRPTPSSPASTTMSYICQLKPRPGALSLDKCVAHNVPPGPLLGKLKAGQDVTLADGTVVRSADVTEPDEIGPVFIVLDCPDESYLDSLLKESIFARYQESAASPDDIAVLVAHFSPPHVLSHPRYKEFMSKFPSSTQHLILNESNHCLGSVAVHKIQCKLNVLNKHIFPMLCDNGIPVIVDKESPIPPTPAPTTPTESSTDPPPPSVPLSPSLQSLMTDLVTDLASHYSGLDSNSVLPSSSEPTLIQARTLMKIPLRPRLPLDTSPPLSLDIPAYVRETLTSSPEFPDALSALKQSLEQEEQTPHTNNNGNNINSNNSNVDNDRETVPSEERRKFPEVTFLGTGSSIPNKTRNTSSILLRIDRSSCMLLDCGEGTLSQLVRLFGPRQLDDILSQLGAIYISHLHADHHLGLISLIQARARVRSSSPTRKLVLLAPKQIITWLNLYSARFQRIGHLYTLVPLSLFENHGQNRPPLDQDTISLLSSLGLSSLTTCLVHHCPNAFGVALTTLSGHKITYSGDTMPCDGLVSIGKNSDLLIHEATHEDELEKEARLKMHSTVSQAIRIGRDMFAKHVLLTHFSQRYAKLPRLNRDLNENVGIAFDNMRISLSDLPKLKHFYPALKLMFAEYQDEIEVRAMKRNLKAEVKRNQKADVKRKLSIESAEGKR</sequence>
<keyword evidence="10" id="KW-0540">Nuclease</keyword>
<evidence type="ECO:0000256" key="14">
    <source>
        <dbReference type="ARBA" id="ARBA00022833"/>
    </source>
</evidence>
<keyword evidence="9" id="KW-0819">tRNA processing</keyword>
<comment type="subcellular location">
    <subcellularLocation>
        <location evidence="4">Mitochondrion matrix</location>
    </subcellularLocation>
    <subcellularLocation>
        <location evidence="3">Nucleus</location>
    </subcellularLocation>
</comment>
<feature type="compositionally biased region" description="Low complexity" evidence="24">
    <location>
        <begin position="555"/>
        <end position="568"/>
    </location>
</feature>
<organism evidence="26">
    <name type="scientific">Cacopsylla melanoneura</name>
    <dbReference type="NCBI Taxonomy" id="428564"/>
    <lineage>
        <taxon>Eukaryota</taxon>
        <taxon>Metazoa</taxon>
        <taxon>Ecdysozoa</taxon>
        <taxon>Arthropoda</taxon>
        <taxon>Hexapoda</taxon>
        <taxon>Insecta</taxon>
        <taxon>Pterygota</taxon>
        <taxon>Neoptera</taxon>
        <taxon>Paraneoptera</taxon>
        <taxon>Hemiptera</taxon>
        <taxon>Sternorrhyncha</taxon>
        <taxon>Psylloidea</taxon>
        <taxon>Psyllidae</taxon>
        <taxon>Psyllinae</taxon>
        <taxon>Cacopsylla</taxon>
    </lineage>
</organism>
<dbReference type="InterPro" id="IPR047151">
    <property type="entry name" value="RNZ2-like"/>
</dbReference>
<comment type="catalytic activity">
    <reaction evidence="1">
        <text>Endonucleolytic cleavage of RNA, removing extra 3' nucleotides from tRNA precursor, generating 3' termini of tRNAs. A 3'-hydroxy group is left at the tRNA terminus and a 5'-phosphoryl group is left at the trailer molecule.</text>
        <dbReference type="EC" id="3.1.26.11"/>
    </reaction>
</comment>
<evidence type="ECO:0000256" key="23">
    <source>
        <dbReference type="ARBA" id="ARBA00047136"/>
    </source>
</evidence>